<sequence>MKASTINRQARFLVAPGALLLVLLMAGALVADYASLGNLQNIGSQAVILALLALGQMLVMLVRGFDISVGAVAACSSTVAALTMDWLGTPSIALAVVVGLLFGGLNGLLIAYLRVQPIVATLCSMIAAQGLARLISDDGQPVVPIDASALTDLAFQNVAGIPLLLAPALVCMLLVGLILKKFTLGRHLFMVGCDPQAASLVGVDSRRVTCIAYLACGALAGLAGAVLFCKTGTGLPTEGVSWALQSVAAAVIGGTALRGGTASVWPVFFGVLLIQALETALNIEGVSPFIAEIVMGLIILVAGGLDRLILRLFSSSTAYGES</sequence>
<dbReference type="Proteomes" id="UP000805841">
    <property type="component" value="Unassembled WGS sequence"/>
</dbReference>
<proteinExistence type="inferred from homology"/>
<comment type="similarity">
    <text evidence="2">Belongs to the binding-protein-dependent transport system permease family. AraH/RbsC subfamily.</text>
</comment>
<accession>A0ABR7Z033</accession>
<dbReference type="PANTHER" id="PTHR32196:SF72">
    <property type="entry name" value="RIBOSE IMPORT PERMEASE PROTEIN RBSC"/>
    <property type="match status" value="1"/>
</dbReference>
<evidence type="ECO:0000256" key="5">
    <source>
        <dbReference type="ARBA" id="ARBA00022989"/>
    </source>
</evidence>
<reference evidence="8 9" key="1">
    <citation type="journal article" date="2020" name="Insects">
        <title>Bacteria Belonging to Pseudomonas typographi sp. nov. from the Bark Beetle Ips typographus Have Genomic Potential to Aid in the Host Ecology.</title>
        <authorList>
            <person name="Peral-Aranega E."/>
            <person name="Saati-Santamaria Z."/>
            <person name="Kolarik M."/>
            <person name="Rivas R."/>
            <person name="Garcia-Fraile P."/>
        </authorList>
    </citation>
    <scope>NUCLEOTIDE SEQUENCE [LARGE SCALE GENOMIC DNA]</scope>
    <source>
        <strain evidence="8 9">CA3A</strain>
    </source>
</reference>
<protein>
    <submittedName>
        <fullName evidence="8">ABC transporter permease</fullName>
    </submittedName>
</protein>
<evidence type="ECO:0000256" key="2">
    <source>
        <dbReference type="ARBA" id="ARBA00007942"/>
    </source>
</evidence>
<evidence type="ECO:0000313" key="8">
    <source>
        <dbReference type="EMBL" id="MBD1598782.1"/>
    </source>
</evidence>
<evidence type="ECO:0000256" key="4">
    <source>
        <dbReference type="ARBA" id="ARBA00022692"/>
    </source>
</evidence>
<dbReference type="RefSeq" id="WP_190419428.1">
    <property type="nucleotide sequence ID" value="NZ_JAAOCA010000008.1"/>
</dbReference>
<comment type="caution">
    <text evidence="8">The sequence shown here is derived from an EMBL/GenBank/DDBJ whole genome shotgun (WGS) entry which is preliminary data.</text>
</comment>
<keyword evidence="3" id="KW-1003">Cell membrane</keyword>
<dbReference type="PANTHER" id="PTHR32196">
    <property type="entry name" value="ABC TRANSPORTER PERMEASE PROTEIN YPHD-RELATED-RELATED"/>
    <property type="match status" value="1"/>
</dbReference>
<comment type="subcellular location">
    <subcellularLocation>
        <location evidence="1">Cell inner membrane</location>
        <topology evidence="1">Multi-pass membrane protein</topology>
    </subcellularLocation>
</comment>
<feature type="transmembrane region" description="Helical" evidence="7">
    <location>
        <begin position="155"/>
        <end position="179"/>
    </location>
</feature>
<evidence type="ECO:0000256" key="1">
    <source>
        <dbReference type="ARBA" id="ARBA00004429"/>
    </source>
</evidence>
<gene>
    <name evidence="8" type="ORF">HAQ05_08705</name>
</gene>
<keyword evidence="9" id="KW-1185">Reference proteome</keyword>
<keyword evidence="4 7" id="KW-0812">Transmembrane</keyword>
<feature type="transmembrane region" description="Helical" evidence="7">
    <location>
        <begin position="210"/>
        <end position="228"/>
    </location>
</feature>
<evidence type="ECO:0000256" key="3">
    <source>
        <dbReference type="ARBA" id="ARBA00022475"/>
    </source>
</evidence>
<dbReference type="EMBL" id="JAAOCA010000008">
    <property type="protein sequence ID" value="MBD1598782.1"/>
    <property type="molecule type" value="Genomic_DNA"/>
</dbReference>
<feature type="transmembrane region" description="Helical" evidence="7">
    <location>
        <begin position="92"/>
        <end position="111"/>
    </location>
</feature>
<feature type="transmembrane region" description="Helical" evidence="7">
    <location>
        <begin position="12"/>
        <end position="30"/>
    </location>
</feature>
<feature type="transmembrane region" description="Helical" evidence="7">
    <location>
        <begin position="289"/>
        <end position="310"/>
    </location>
</feature>
<organism evidence="8 9">
    <name type="scientific">Pseudomonas typographi</name>
    <dbReference type="NCBI Taxonomy" id="2715964"/>
    <lineage>
        <taxon>Bacteria</taxon>
        <taxon>Pseudomonadati</taxon>
        <taxon>Pseudomonadota</taxon>
        <taxon>Gammaproteobacteria</taxon>
        <taxon>Pseudomonadales</taxon>
        <taxon>Pseudomonadaceae</taxon>
        <taxon>Pseudomonas</taxon>
    </lineage>
</organism>
<dbReference type="Pfam" id="PF02653">
    <property type="entry name" value="BPD_transp_2"/>
    <property type="match status" value="1"/>
</dbReference>
<feature type="transmembrane region" description="Helical" evidence="7">
    <location>
        <begin position="42"/>
        <end position="62"/>
    </location>
</feature>
<dbReference type="InterPro" id="IPR001851">
    <property type="entry name" value="ABC_transp_permease"/>
</dbReference>
<dbReference type="CDD" id="cd06579">
    <property type="entry name" value="TM_PBP1_transp_AraH_like"/>
    <property type="match status" value="1"/>
</dbReference>
<keyword evidence="6 7" id="KW-0472">Membrane</keyword>
<evidence type="ECO:0000256" key="6">
    <source>
        <dbReference type="ARBA" id="ARBA00023136"/>
    </source>
</evidence>
<evidence type="ECO:0000313" key="9">
    <source>
        <dbReference type="Proteomes" id="UP000805841"/>
    </source>
</evidence>
<evidence type="ECO:0000256" key="7">
    <source>
        <dbReference type="SAM" id="Phobius"/>
    </source>
</evidence>
<name>A0ABR7Z033_9PSED</name>
<keyword evidence="5 7" id="KW-1133">Transmembrane helix</keyword>